<name>A0A133ZYE7_9FIRM</name>
<comment type="catalytic activity">
    <reaction evidence="1 5">
        <text>Hydrolysis of terminal, non-reducing alpha-D-galactose residues in alpha-D-galactosides, including galactose oligosaccharides, galactomannans and galactolipids.</text>
        <dbReference type="EC" id="3.2.1.22"/>
    </reaction>
</comment>
<dbReference type="InterPro" id="IPR050985">
    <property type="entry name" value="Alpha-glycosidase_related"/>
</dbReference>
<feature type="domain" description="Glycosyl hydrolase family 36 N-terminal" evidence="8">
    <location>
        <begin position="27"/>
        <end position="283"/>
    </location>
</feature>
<comment type="similarity">
    <text evidence="5">Belongs to the glycosyl hydrolase.</text>
</comment>
<dbReference type="EMBL" id="LSDA01000013">
    <property type="protein sequence ID" value="KXB60473.1"/>
    <property type="molecule type" value="Genomic_DNA"/>
</dbReference>
<evidence type="ECO:0000256" key="5">
    <source>
        <dbReference type="PIRNR" id="PIRNR005536"/>
    </source>
</evidence>
<dbReference type="RefSeq" id="WP_060930464.1">
    <property type="nucleotide sequence ID" value="NZ_KQ959776.1"/>
</dbReference>
<feature type="active site" description="Nucleophile" evidence="6">
    <location>
        <position position="477"/>
    </location>
</feature>
<organism evidence="9 10">
    <name type="scientific">Lachnoanaerobaculum saburreum</name>
    <dbReference type="NCBI Taxonomy" id="467210"/>
    <lineage>
        <taxon>Bacteria</taxon>
        <taxon>Bacillati</taxon>
        <taxon>Bacillota</taxon>
        <taxon>Clostridia</taxon>
        <taxon>Lachnospirales</taxon>
        <taxon>Lachnospiraceae</taxon>
        <taxon>Lachnoanaerobaculum</taxon>
    </lineage>
</organism>
<proteinExistence type="inferred from homology"/>
<accession>A0A133ZYE7</accession>
<evidence type="ECO:0000259" key="7">
    <source>
        <dbReference type="Pfam" id="PF16874"/>
    </source>
</evidence>
<reference evidence="10" key="1">
    <citation type="submission" date="2016-01" db="EMBL/GenBank/DDBJ databases">
        <authorList>
            <person name="Mitreva M."/>
            <person name="Pepin K.H."/>
            <person name="Mihindukulasuriya K.A."/>
            <person name="Fulton R."/>
            <person name="Fronick C."/>
            <person name="O'Laughlin M."/>
            <person name="Miner T."/>
            <person name="Herter B."/>
            <person name="Rosa B.A."/>
            <person name="Cordes M."/>
            <person name="Tomlinson C."/>
            <person name="Wollam A."/>
            <person name="Palsikar V.B."/>
            <person name="Mardis E.R."/>
            <person name="Wilson R.K."/>
        </authorList>
    </citation>
    <scope>NUCLEOTIDE SEQUENCE [LARGE SCALE GENOMIC DNA]</scope>
    <source>
        <strain evidence="10">DNF00896</strain>
    </source>
</reference>
<evidence type="ECO:0000313" key="9">
    <source>
        <dbReference type="EMBL" id="KXB60473.1"/>
    </source>
</evidence>
<evidence type="ECO:0000256" key="1">
    <source>
        <dbReference type="ARBA" id="ARBA00001255"/>
    </source>
</evidence>
<dbReference type="Gene3D" id="2.70.98.60">
    <property type="entry name" value="alpha-galactosidase from lactobacil brevis"/>
    <property type="match status" value="1"/>
</dbReference>
<dbReference type="PIRSF" id="PIRSF005536">
    <property type="entry name" value="Agal"/>
    <property type="match status" value="1"/>
</dbReference>
<comment type="caution">
    <text evidence="9">The sequence shown here is derived from an EMBL/GenBank/DDBJ whole genome shotgun (WGS) entry which is preliminary data.</text>
</comment>
<dbReference type="InterPro" id="IPR031704">
    <property type="entry name" value="Glyco_hydro_36_N"/>
</dbReference>
<evidence type="ECO:0000256" key="2">
    <source>
        <dbReference type="ARBA" id="ARBA00012755"/>
    </source>
</evidence>
<dbReference type="InterPro" id="IPR013780">
    <property type="entry name" value="Glyco_hydro_b"/>
</dbReference>
<dbReference type="PATRIC" id="fig|467210.3.peg.498"/>
<dbReference type="GO" id="GO:0004557">
    <property type="term" value="F:alpha-galactosidase activity"/>
    <property type="evidence" value="ECO:0007669"/>
    <property type="project" value="UniProtKB-UniRule"/>
</dbReference>
<dbReference type="PRINTS" id="PR00743">
    <property type="entry name" value="GLHYDRLASE36"/>
</dbReference>
<dbReference type="PANTHER" id="PTHR43053">
    <property type="entry name" value="GLYCOSIDASE FAMILY 31"/>
    <property type="match status" value="1"/>
</dbReference>
<dbReference type="InterPro" id="IPR013785">
    <property type="entry name" value="Aldolase_TIM"/>
</dbReference>
<sequence length="726" mass="82863">MSIKLNNKLITLSTANTSYQIKIDELGYLFHTWYGKKIEGADDMSYRISSIDRGFSGNPYETMDRTYSLDVFPQEYPTFGNGDYRADCIQVVHPDGSNVLDLKYDSCEITRGKYQLKGLPGFTWSEDEGESIQVNLIDKESGIRVELLYGVLEKFDIITRSVRVVNTSKNTLKVEKALSACIDMVDGDFELIHFHGKHAMEREFERSPLLHGKMVLESKRGTSSHQQNPFAILAKKGTNEVSGECIGAAFVYSGSFIIEAEVDQVNQTRLVVGLHPEQFEYILNAGEELVLPEVAFTYSDAGFEKLTHSYHDAIRANLQRGKFVHTHRPILINNWEATYFDFDADKLFDIASKAKSLGIEMLVMDDGWFGERYDDTKGLGDWYVNEKKLGSSLKELADRINAIDMKLGIWFEPEMINEDTNLYREHPDFMIRVPGRKGVKGREQYVLDFTRKDVRDYIKAMVVNILKNANISYVKWDMNRSLAAVYSAKLDANSMGEFHYRYVLGLYELLDELTTEFPDVLFEGCSGGGGRYDLGMLYYHPQIWLSDDTDPIERLKIQYGSSFAYPIGSAGAHVSASPNHQTMRRTPFETRATVAMSGTFGYELDLNKISDKEQEMVKSQVRDYLKYDELVHEGDYYRLTSPYDSNRVCAWQTVSKDKSFGLLSAVVKSLEANESNIYVYPRGLDETAVYEIAGAKRTGRVWMSGGFLIPRIREEYESFRFEIKKV</sequence>
<dbReference type="Gene3D" id="2.60.40.1180">
    <property type="entry name" value="Golgi alpha-mannosidase II"/>
    <property type="match status" value="1"/>
</dbReference>
<dbReference type="Proteomes" id="UP000070394">
    <property type="component" value="Unassembled WGS sequence"/>
</dbReference>
<evidence type="ECO:0000256" key="6">
    <source>
        <dbReference type="PIRSR" id="PIRSR005536-1"/>
    </source>
</evidence>
<dbReference type="STRING" id="467210.HMPREF1866_00506"/>
<evidence type="ECO:0000259" key="8">
    <source>
        <dbReference type="Pfam" id="PF16875"/>
    </source>
</evidence>
<dbReference type="AlphaFoldDB" id="A0A133ZYE7"/>
<evidence type="ECO:0000256" key="4">
    <source>
        <dbReference type="ARBA" id="ARBA00023295"/>
    </source>
</evidence>
<dbReference type="Pfam" id="PF02065">
    <property type="entry name" value="Melibiase"/>
    <property type="match status" value="1"/>
</dbReference>
<dbReference type="Pfam" id="PF16875">
    <property type="entry name" value="Glyco_hydro_36N"/>
    <property type="match status" value="1"/>
</dbReference>
<feature type="active site" description="Proton donor" evidence="6">
    <location>
        <position position="547"/>
    </location>
</feature>
<dbReference type="FunFam" id="3.20.20.70:FF:000118">
    <property type="entry name" value="Alpha-galactosidase"/>
    <property type="match status" value="1"/>
</dbReference>
<dbReference type="InterPro" id="IPR031705">
    <property type="entry name" value="Glyco_hydro_36_C"/>
</dbReference>
<dbReference type="OrthoDB" id="9758822at2"/>
<dbReference type="SUPFAM" id="SSF51445">
    <property type="entry name" value="(Trans)glycosidases"/>
    <property type="match status" value="1"/>
</dbReference>
<keyword evidence="10" id="KW-1185">Reference proteome</keyword>
<dbReference type="Gene3D" id="3.20.20.70">
    <property type="entry name" value="Aldolase class I"/>
    <property type="match status" value="1"/>
</dbReference>
<dbReference type="GO" id="GO:0016052">
    <property type="term" value="P:carbohydrate catabolic process"/>
    <property type="evidence" value="ECO:0007669"/>
    <property type="project" value="InterPro"/>
</dbReference>
<dbReference type="CDD" id="cd14791">
    <property type="entry name" value="GH36"/>
    <property type="match status" value="1"/>
</dbReference>
<dbReference type="InterPro" id="IPR002252">
    <property type="entry name" value="Glyco_hydro_36"/>
</dbReference>
<dbReference type="InterPro" id="IPR038417">
    <property type="entry name" value="Alpga-gal_N_sf"/>
</dbReference>
<feature type="domain" description="Glycosyl hydrolase family 36 C-terminal" evidence="7">
    <location>
        <begin position="649"/>
        <end position="720"/>
    </location>
</feature>
<dbReference type="PANTHER" id="PTHR43053:SF3">
    <property type="entry name" value="ALPHA-GALACTOSIDASE C-RELATED"/>
    <property type="match status" value="1"/>
</dbReference>
<protein>
    <recommendedName>
        <fullName evidence="2 5">Alpha-galactosidase</fullName>
        <ecNumber evidence="2 5">3.2.1.22</ecNumber>
    </recommendedName>
</protein>
<dbReference type="InterPro" id="IPR017853">
    <property type="entry name" value="GH"/>
</dbReference>
<keyword evidence="3 5" id="KW-0378">Hydrolase</keyword>
<evidence type="ECO:0000313" key="10">
    <source>
        <dbReference type="Proteomes" id="UP000070394"/>
    </source>
</evidence>
<evidence type="ECO:0000256" key="3">
    <source>
        <dbReference type="ARBA" id="ARBA00022801"/>
    </source>
</evidence>
<dbReference type="Pfam" id="PF16874">
    <property type="entry name" value="Glyco_hydro_36C"/>
    <property type="match status" value="1"/>
</dbReference>
<dbReference type="EC" id="3.2.1.22" evidence="2 5"/>
<gene>
    <name evidence="9" type="ORF">HMPREF1866_00506</name>
</gene>
<keyword evidence="4 5" id="KW-0326">Glycosidase</keyword>